<dbReference type="Proteomes" id="UP000676194">
    <property type="component" value="Chromosome"/>
</dbReference>
<organism evidence="3 4">
    <name type="scientific">Telmatocola sphagniphila</name>
    <dbReference type="NCBI Taxonomy" id="1123043"/>
    <lineage>
        <taxon>Bacteria</taxon>
        <taxon>Pseudomonadati</taxon>
        <taxon>Planctomycetota</taxon>
        <taxon>Planctomycetia</taxon>
        <taxon>Gemmatales</taxon>
        <taxon>Gemmataceae</taxon>
    </lineage>
</organism>
<feature type="chain" id="PRO_5034759799" evidence="2">
    <location>
        <begin position="27"/>
        <end position="333"/>
    </location>
</feature>
<dbReference type="KEGG" id="tsph:KIH39_24975"/>
<dbReference type="GO" id="GO:0008237">
    <property type="term" value="F:metallopeptidase activity"/>
    <property type="evidence" value="ECO:0007669"/>
    <property type="project" value="InterPro"/>
</dbReference>
<evidence type="ECO:0000313" key="4">
    <source>
        <dbReference type="Proteomes" id="UP000676194"/>
    </source>
</evidence>
<protein>
    <submittedName>
        <fullName evidence="3">Uncharacterized protein</fullName>
    </submittedName>
</protein>
<dbReference type="InterPro" id="IPR024079">
    <property type="entry name" value="MetalloPept_cat_dom_sf"/>
</dbReference>
<dbReference type="RefSeq" id="WP_213496640.1">
    <property type="nucleotide sequence ID" value="NZ_CP074694.1"/>
</dbReference>
<proteinExistence type="predicted"/>
<keyword evidence="2" id="KW-0732">Signal</keyword>
<keyword evidence="4" id="KW-1185">Reference proteome</keyword>
<evidence type="ECO:0000256" key="1">
    <source>
        <dbReference type="SAM" id="MobiDB-lite"/>
    </source>
</evidence>
<evidence type="ECO:0000256" key="2">
    <source>
        <dbReference type="SAM" id="SignalP"/>
    </source>
</evidence>
<dbReference type="Gene3D" id="3.40.390.10">
    <property type="entry name" value="Collagenase (Catalytic Domain)"/>
    <property type="match status" value="1"/>
</dbReference>
<name>A0A8E6EUZ4_9BACT</name>
<reference evidence="3" key="1">
    <citation type="submission" date="2021-05" db="EMBL/GenBank/DDBJ databases">
        <title>Complete genome sequence of the cellulolytic planctomycete Telmatocola sphagniphila SP2T and characterization of the first cellulase from planctomycetes.</title>
        <authorList>
            <person name="Rakitin A.L."/>
            <person name="Beletsky A.V."/>
            <person name="Naumoff D.G."/>
            <person name="Kulichevskaya I.S."/>
            <person name="Mardanov A.V."/>
            <person name="Ravin N.V."/>
            <person name="Dedysh S.N."/>
        </authorList>
    </citation>
    <scope>NUCLEOTIDE SEQUENCE</scope>
    <source>
        <strain evidence="3">SP2T</strain>
    </source>
</reference>
<accession>A0A8E6EUZ4</accession>
<gene>
    <name evidence="3" type="ORF">KIH39_24975</name>
</gene>
<feature type="compositionally biased region" description="Basic and acidic residues" evidence="1">
    <location>
        <begin position="261"/>
        <end position="280"/>
    </location>
</feature>
<dbReference type="SUPFAM" id="SSF55486">
    <property type="entry name" value="Metalloproteases ('zincins'), catalytic domain"/>
    <property type="match status" value="1"/>
</dbReference>
<sequence>MFRRSCVLVVLCSLLIYFSASPTVFAQTKAKSNSPLAGFTLKKLHGFNVYVSDEVLKHQNSDEYEVKPLEALDQELQTIIQVMKAEYVVKLRRLPIFVEWDGSAKIANDRAVAAYFPNDRERGNNVSIVKMSYITKVYQPDNPNEECVILHEFAHAVDHAIYNYQQPQIVKAYQVAMDRKLYGDPPSRGQPAKVYAATSAREYFAELTCSYLDKGRKPIVTREDLKTLDPEGYKAMEQIWGKNPELFVMRPKKKAPVATNKETKTEAKRPAEKPPEVSADTEKLAANKLKAIQFILDAGKQEAAKEKLDDLIKQFPMTEAAKKAAEIRKTLSD</sequence>
<dbReference type="EMBL" id="CP074694">
    <property type="protein sequence ID" value="QVL32050.1"/>
    <property type="molecule type" value="Genomic_DNA"/>
</dbReference>
<feature type="region of interest" description="Disordered" evidence="1">
    <location>
        <begin position="253"/>
        <end position="280"/>
    </location>
</feature>
<evidence type="ECO:0000313" key="3">
    <source>
        <dbReference type="EMBL" id="QVL32050.1"/>
    </source>
</evidence>
<dbReference type="AlphaFoldDB" id="A0A8E6EUZ4"/>
<feature type="signal peptide" evidence="2">
    <location>
        <begin position="1"/>
        <end position="26"/>
    </location>
</feature>